<keyword evidence="11" id="KW-1185">Reference proteome</keyword>
<keyword evidence="4" id="KW-0378">Hydrolase</keyword>
<comment type="subcellular location">
    <subcellularLocation>
        <location evidence="1">Endoplasmic reticulum membrane</location>
        <topology evidence="1">Multi-pass membrane protein</topology>
    </subcellularLocation>
</comment>
<evidence type="ECO:0008006" key="12">
    <source>
        <dbReference type="Google" id="ProtNLM"/>
    </source>
</evidence>
<feature type="transmembrane region" description="Helical" evidence="9">
    <location>
        <begin position="228"/>
        <end position="249"/>
    </location>
</feature>
<keyword evidence="7 9" id="KW-0472">Membrane</keyword>
<feature type="region of interest" description="Disordered" evidence="8">
    <location>
        <begin position="480"/>
        <end position="525"/>
    </location>
</feature>
<dbReference type="GO" id="GO:0098554">
    <property type="term" value="C:cytoplasmic side of endoplasmic reticulum membrane"/>
    <property type="evidence" value="ECO:0007669"/>
    <property type="project" value="TreeGrafter"/>
</dbReference>
<evidence type="ECO:0000256" key="1">
    <source>
        <dbReference type="ARBA" id="ARBA00004477"/>
    </source>
</evidence>
<dbReference type="OrthoDB" id="29661at2759"/>
<sequence length="542" mass="62697">MNSTNNMTNSLPVPDPTPTNLGLNLTQELQIGVIILIISLISLILGSYSTISKPKIAKDARLDTDSSLFDPTDLDNSSYYILNKFDLQFLTGASTQQFSIISAILIPIFACITLISLYYLLKYVEDLNYYLQFYILLINPYSLNSGITTLLTMTIRKFTHLIGKNSNWVLNRWRLILIKDEDDFPIGNVEYTKEDKEIGENFEDYLRVEKLIHLEPTSIKIRNSKSNIIFNVLPLLTLPVSLGLTYYNFYYNSNGKNWIISNLLSFSYIITSFKQIKVPQFKISVLLLSLLFFYDVYFVFGSKIMLTVAQGIEIPIKLMIPRIGSTDNQFSILGLGDIILPGTLVSLCLRFDQYNFYKNHKDLAFHHVRRFSKPYFIVSLLSYAIGLAITWGVLLVFKHGQPALLYLVPSLIIGVFGTALNRGELKELWNYSELISEYKKDKTYTEESDDEEEDPDYIPIENEEIEIDLDEEDYDDNTYIITIDERDDYDDESEEDDYDDESEEDDYDEDKYSDDYSEEQLLSENEELKAKIRSFLNRVNRN</sequence>
<dbReference type="PANTHER" id="PTHR12174:SF23">
    <property type="entry name" value="MINOR HISTOCOMPATIBILITY ANTIGEN H13"/>
    <property type="match status" value="1"/>
</dbReference>
<evidence type="ECO:0000256" key="7">
    <source>
        <dbReference type="ARBA" id="ARBA00023136"/>
    </source>
</evidence>
<reference evidence="10" key="1">
    <citation type="submission" date="2022-12" db="EMBL/GenBank/DDBJ databases">
        <authorList>
            <person name="Brejova B."/>
        </authorList>
    </citation>
    <scope>NUCLEOTIDE SEQUENCE</scope>
</reference>
<feature type="transmembrane region" description="Helical" evidence="9">
    <location>
        <begin position="133"/>
        <end position="155"/>
    </location>
</feature>
<feature type="transmembrane region" description="Helical" evidence="9">
    <location>
        <begin position="285"/>
        <end position="309"/>
    </location>
</feature>
<feature type="transmembrane region" description="Helical" evidence="9">
    <location>
        <begin position="29"/>
        <end position="51"/>
    </location>
</feature>
<evidence type="ECO:0000256" key="5">
    <source>
        <dbReference type="ARBA" id="ARBA00022824"/>
    </source>
</evidence>
<evidence type="ECO:0000256" key="9">
    <source>
        <dbReference type="SAM" id="Phobius"/>
    </source>
</evidence>
<dbReference type="AlphaFoldDB" id="A0A9W4U090"/>
<dbReference type="GO" id="GO:0042500">
    <property type="term" value="F:aspartic endopeptidase activity, intramembrane cleaving"/>
    <property type="evidence" value="ECO:0007669"/>
    <property type="project" value="InterPro"/>
</dbReference>
<dbReference type="InterPro" id="IPR006639">
    <property type="entry name" value="Preselin/SPP"/>
</dbReference>
<evidence type="ECO:0000313" key="10">
    <source>
        <dbReference type="EMBL" id="CAI5760697.1"/>
    </source>
</evidence>
<keyword evidence="3 9" id="KW-0812">Transmembrane</keyword>
<gene>
    <name evidence="10" type="ORF">CANVERA_P5205</name>
</gene>
<dbReference type="GO" id="GO:0033619">
    <property type="term" value="P:membrane protein proteolysis"/>
    <property type="evidence" value="ECO:0007669"/>
    <property type="project" value="TreeGrafter"/>
</dbReference>
<evidence type="ECO:0000256" key="3">
    <source>
        <dbReference type="ARBA" id="ARBA00022692"/>
    </source>
</evidence>
<name>A0A9W4U090_9ASCO</name>
<evidence type="ECO:0000256" key="2">
    <source>
        <dbReference type="ARBA" id="ARBA00006859"/>
    </source>
</evidence>
<keyword evidence="6 9" id="KW-1133">Transmembrane helix</keyword>
<evidence type="ECO:0000256" key="6">
    <source>
        <dbReference type="ARBA" id="ARBA00022989"/>
    </source>
</evidence>
<evidence type="ECO:0000256" key="4">
    <source>
        <dbReference type="ARBA" id="ARBA00022801"/>
    </source>
</evidence>
<dbReference type="Pfam" id="PF04258">
    <property type="entry name" value="Peptidase_A22B"/>
    <property type="match status" value="1"/>
</dbReference>
<dbReference type="InterPro" id="IPR007369">
    <property type="entry name" value="Peptidase_A22B_SPP"/>
</dbReference>
<comment type="caution">
    <text evidence="10">The sequence shown here is derived from an EMBL/GenBank/DDBJ whole genome shotgun (WGS) entry which is preliminary data.</text>
</comment>
<dbReference type="GO" id="GO:0098553">
    <property type="term" value="C:lumenal side of endoplasmic reticulum membrane"/>
    <property type="evidence" value="ECO:0007669"/>
    <property type="project" value="TreeGrafter"/>
</dbReference>
<proteinExistence type="inferred from homology"/>
<dbReference type="PANTHER" id="PTHR12174">
    <property type="entry name" value="SIGNAL PEPTIDE PEPTIDASE"/>
    <property type="match status" value="1"/>
</dbReference>
<feature type="transmembrane region" description="Helical" evidence="9">
    <location>
        <begin position="403"/>
        <end position="420"/>
    </location>
</feature>
<dbReference type="GO" id="GO:0006465">
    <property type="term" value="P:signal peptide processing"/>
    <property type="evidence" value="ECO:0007669"/>
    <property type="project" value="TreeGrafter"/>
</dbReference>
<feature type="transmembrane region" description="Helical" evidence="9">
    <location>
        <begin position="98"/>
        <end position="121"/>
    </location>
</feature>
<organism evidence="10 11">
    <name type="scientific">Candida verbasci</name>
    <dbReference type="NCBI Taxonomy" id="1227364"/>
    <lineage>
        <taxon>Eukaryota</taxon>
        <taxon>Fungi</taxon>
        <taxon>Dikarya</taxon>
        <taxon>Ascomycota</taxon>
        <taxon>Saccharomycotina</taxon>
        <taxon>Pichiomycetes</taxon>
        <taxon>Debaryomycetaceae</taxon>
        <taxon>Candida/Lodderomyces clade</taxon>
        <taxon>Candida</taxon>
    </lineage>
</organism>
<keyword evidence="5" id="KW-0256">Endoplasmic reticulum</keyword>
<evidence type="ECO:0000313" key="11">
    <source>
        <dbReference type="Proteomes" id="UP001152885"/>
    </source>
</evidence>
<dbReference type="EMBL" id="CANTUO010000007">
    <property type="protein sequence ID" value="CAI5760697.1"/>
    <property type="molecule type" value="Genomic_DNA"/>
</dbReference>
<evidence type="ECO:0000256" key="8">
    <source>
        <dbReference type="SAM" id="MobiDB-lite"/>
    </source>
</evidence>
<dbReference type="Proteomes" id="UP001152885">
    <property type="component" value="Unassembled WGS sequence"/>
</dbReference>
<feature type="compositionally biased region" description="Acidic residues" evidence="8">
    <location>
        <begin position="485"/>
        <end position="518"/>
    </location>
</feature>
<comment type="similarity">
    <text evidence="2">Belongs to the peptidase A22B family.</text>
</comment>
<dbReference type="SMART" id="SM00730">
    <property type="entry name" value="PSN"/>
    <property type="match status" value="1"/>
</dbReference>
<accession>A0A9W4U090</accession>
<protein>
    <recommendedName>
        <fullName evidence="12">Intramembrane protease</fullName>
    </recommendedName>
</protein>
<feature type="transmembrane region" description="Helical" evidence="9">
    <location>
        <begin position="375"/>
        <end position="397"/>
    </location>
</feature>